<dbReference type="InterPro" id="IPR013767">
    <property type="entry name" value="PAS_fold"/>
</dbReference>
<name>A0A1W2AK71_9BACT</name>
<dbReference type="InterPro" id="IPR058031">
    <property type="entry name" value="AAA_lid_NorR"/>
</dbReference>
<feature type="domain" description="PAS" evidence="9">
    <location>
        <begin position="24"/>
        <end position="68"/>
    </location>
</feature>
<dbReference type="InterPro" id="IPR035965">
    <property type="entry name" value="PAS-like_dom_sf"/>
</dbReference>
<organism evidence="10 11">
    <name type="scientific">Desulfocicer vacuolatum DSM 3385</name>
    <dbReference type="NCBI Taxonomy" id="1121400"/>
    <lineage>
        <taxon>Bacteria</taxon>
        <taxon>Pseudomonadati</taxon>
        <taxon>Thermodesulfobacteriota</taxon>
        <taxon>Desulfobacteria</taxon>
        <taxon>Desulfobacterales</taxon>
        <taxon>Desulfobacteraceae</taxon>
        <taxon>Desulfocicer</taxon>
    </lineage>
</organism>
<evidence type="ECO:0000259" key="9">
    <source>
        <dbReference type="PROSITE" id="PS50112"/>
    </source>
</evidence>
<evidence type="ECO:0000256" key="3">
    <source>
        <dbReference type="ARBA" id="ARBA00022840"/>
    </source>
</evidence>
<dbReference type="Gene3D" id="1.10.10.60">
    <property type="entry name" value="Homeodomain-like"/>
    <property type="match status" value="1"/>
</dbReference>
<accession>A0A1W2AK71</accession>
<dbReference type="GO" id="GO:0005524">
    <property type="term" value="F:ATP binding"/>
    <property type="evidence" value="ECO:0007669"/>
    <property type="project" value="UniProtKB-KW"/>
</dbReference>
<evidence type="ECO:0000259" key="8">
    <source>
        <dbReference type="PROSITE" id="PS50045"/>
    </source>
</evidence>
<keyword evidence="2" id="KW-0058">Aromatic hydrocarbons catabolism</keyword>
<keyword evidence="1" id="KW-0547">Nucleotide-binding</keyword>
<dbReference type="InterPro" id="IPR030828">
    <property type="entry name" value="HTH_TyrR"/>
</dbReference>
<evidence type="ECO:0000256" key="7">
    <source>
        <dbReference type="ARBA" id="ARBA00029500"/>
    </source>
</evidence>
<keyword evidence="4" id="KW-0805">Transcription regulation</keyword>
<dbReference type="EMBL" id="FWXY01000005">
    <property type="protein sequence ID" value="SMC60940.1"/>
    <property type="molecule type" value="Genomic_DNA"/>
</dbReference>
<dbReference type="Proteomes" id="UP000192418">
    <property type="component" value="Unassembled WGS sequence"/>
</dbReference>
<dbReference type="PROSITE" id="PS00676">
    <property type="entry name" value="SIGMA54_INTERACT_2"/>
    <property type="match status" value="1"/>
</dbReference>
<dbReference type="STRING" id="1121400.SAMN02746065_105152"/>
<evidence type="ECO:0000256" key="6">
    <source>
        <dbReference type="ARBA" id="ARBA00023163"/>
    </source>
</evidence>
<dbReference type="GO" id="GO:0006355">
    <property type="term" value="P:regulation of DNA-templated transcription"/>
    <property type="evidence" value="ECO:0007669"/>
    <property type="project" value="InterPro"/>
</dbReference>
<dbReference type="Gene3D" id="3.30.450.20">
    <property type="entry name" value="PAS domain"/>
    <property type="match status" value="1"/>
</dbReference>
<dbReference type="PROSITE" id="PS00675">
    <property type="entry name" value="SIGMA54_INTERACT_1"/>
    <property type="match status" value="1"/>
</dbReference>
<keyword evidence="3" id="KW-0067">ATP-binding</keyword>
<dbReference type="OrthoDB" id="9763792at2"/>
<dbReference type="Gene3D" id="1.10.8.60">
    <property type="match status" value="1"/>
</dbReference>
<dbReference type="InterPro" id="IPR027417">
    <property type="entry name" value="P-loop_NTPase"/>
</dbReference>
<dbReference type="InterPro" id="IPR009057">
    <property type="entry name" value="Homeodomain-like_sf"/>
</dbReference>
<dbReference type="AlphaFoldDB" id="A0A1W2AK71"/>
<dbReference type="SUPFAM" id="SSF46689">
    <property type="entry name" value="Homeodomain-like"/>
    <property type="match status" value="1"/>
</dbReference>
<dbReference type="InterPro" id="IPR025662">
    <property type="entry name" value="Sigma_54_int_dom_ATP-bd_1"/>
</dbReference>
<gene>
    <name evidence="10" type="ORF">SAMN02746065_105152</name>
</gene>
<sequence>MKNTDNELRHNLQSQDFGLIFDAIMAHSRDGLFVVDRSGTVVMVNRATEMMFDFKAADILGRNVRNLVTEGFYNPSVSLIVIRKKTAVSLIQTTRHGKKILSTGIPIFDDKKNIKYVLVNDRDISLINSLAESLYPEDLQEDGFHMDLSDFGVAATELQGLVIKSPAMEKVIRTAVRAARFDIPLIITGESGVGKTMIVKLIHQLSERRNHPFADLNCGAITESLIESELFGHEKGAFTGASAAGKKGLFEMADKGTLFLDEIGEIPLAVQVKLLKFLEKKEFMRVGGTRTVSIDTRIIAATNRDLEAMVSQGRFRSDLYFRLNVVPIEIPSLRERKEEILSLAHFFLEKFNKEFKTYKGLSAAAENVLQEYAFPGNVRELENIMQRLVAMTEGNTIQVRHLPDMMSGKEKSESKTVSSPRDYQEKISDFEIKMIMDAVKKYGSQRKAAKALGISQSTLSRKLKNTTSPHIIH</sequence>
<reference evidence="10 11" key="1">
    <citation type="submission" date="2017-04" db="EMBL/GenBank/DDBJ databases">
        <authorList>
            <person name="Afonso C.L."/>
            <person name="Miller P.J."/>
            <person name="Scott M.A."/>
            <person name="Spackman E."/>
            <person name="Goraichik I."/>
            <person name="Dimitrov K.M."/>
            <person name="Suarez D.L."/>
            <person name="Swayne D.E."/>
        </authorList>
    </citation>
    <scope>NUCLEOTIDE SEQUENCE [LARGE SCALE GENOMIC DNA]</scope>
    <source>
        <strain evidence="10 11">DSM 3385</strain>
    </source>
</reference>
<proteinExistence type="predicted"/>
<dbReference type="InterPro" id="IPR025943">
    <property type="entry name" value="Sigma_54_int_dom_ATP-bd_2"/>
</dbReference>
<keyword evidence="11" id="KW-1185">Reference proteome</keyword>
<dbReference type="CDD" id="cd00130">
    <property type="entry name" value="PAS"/>
    <property type="match status" value="1"/>
</dbReference>
<dbReference type="InterPro" id="IPR000014">
    <property type="entry name" value="PAS"/>
</dbReference>
<evidence type="ECO:0000256" key="2">
    <source>
        <dbReference type="ARBA" id="ARBA00022797"/>
    </source>
</evidence>
<dbReference type="GO" id="GO:0003677">
    <property type="term" value="F:DNA binding"/>
    <property type="evidence" value="ECO:0007669"/>
    <property type="project" value="UniProtKB-KW"/>
</dbReference>
<keyword evidence="6" id="KW-0804">Transcription</keyword>
<dbReference type="NCBIfam" id="TIGR00229">
    <property type="entry name" value="sensory_box"/>
    <property type="match status" value="1"/>
</dbReference>
<dbReference type="InterPro" id="IPR003593">
    <property type="entry name" value="AAA+_ATPase"/>
</dbReference>
<evidence type="ECO:0000256" key="4">
    <source>
        <dbReference type="ARBA" id="ARBA00023015"/>
    </source>
</evidence>
<dbReference type="PANTHER" id="PTHR32071">
    <property type="entry name" value="TRANSCRIPTIONAL REGULATORY PROTEIN"/>
    <property type="match status" value="1"/>
</dbReference>
<dbReference type="SMART" id="SM00091">
    <property type="entry name" value="PAS"/>
    <property type="match status" value="1"/>
</dbReference>
<dbReference type="CDD" id="cd00009">
    <property type="entry name" value="AAA"/>
    <property type="match status" value="1"/>
</dbReference>
<feature type="domain" description="Sigma-54 factor interaction" evidence="8">
    <location>
        <begin position="161"/>
        <end position="390"/>
    </location>
</feature>
<evidence type="ECO:0000313" key="11">
    <source>
        <dbReference type="Proteomes" id="UP000192418"/>
    </source>
</evidence>
<dbReference type="Gene3D" id="3.40.50.300">
    <property type="entry name" value="P-loop containing nucleotide triphosphate hydrolases"/>
    <property type="match status" value="1"/>
</dbReference>
<dbReference type="Pfam" id="PF00158">
    <property type="entry name" value="Sigma54_activat"/>
    <property type="match status" value="1"/>
</dbReference>
<dbReference type="PROSITE" id="PS50045">
    <property type="entry name" value="SIGMA54_INTERACT_4"/>
    <property type="match status" value="1"/>
</dbReference>
<dbReference type="RefSeq" id="WP_084067704.1">
    <property type="nucleotide sequence ID" value="NZ_FWXY01000005.1"/>
</dbReference>
<dbReference type="Pfam" id="PF18024">
    <property type="entry name" value="HTH_50"/>
    <property type="match status" value="1"/>
</dbReference>
<dbReference type="PROSITE" id="PS00688">
    <property type="entry name" value="SIGMA54_INTERACT_3"/>
    <property type="match status" value="1"/>
</dbReference>
<dbReference type="SMART" id="SM00382">
    <property type="entry name" value="AAA"/>
    <property type="match status" value="1"/>
</dbReference>
<protein>
    <recommendedName>
        <fullName evidence="7">HTH-type transcriptional regulatory protein TyrR</fullName>
    </recommendedName>
</protein>
<evidence type="ECO:0000313" key="10">
    <source>
        <dbReference type="EMBL" id="SMC60940.1"/>
    </source>
</evidence>
<dbReference type="Pfam" id="PF25601">
    <property type="entry name" value="AAA_lid_14"/>
    <property type="match status" value="1"/>
</dbReference>
<dbReference type="Pfam" id="PF00989">
    <property type="entry name" value="PAS"/>
    <property type="match status" value="1"/>
</dbReference>
<dbReference type="InterPro" id="IPR025944">
    <property type="entry name" value="Sigma_54_int_dom_CS"/>
</dbReference>
<evidence type="ECO:0000256" key="5">
    <source>
        <dbReference type="ARBA" id="ARBA00023125"/>
    </source>
</evidence>
<keyword evidence="5" id="KW-0238">DNA-binding</keyword>
<dbReference type="SUPFAM" id="SSF55785">
    <property type="entry name" value="PYP-like sensor domain (PAS domain)"/>
    <property type="match status" value="1"/>
</dbReference>
<dbReference type="SUPFAM" id="SSF52540">
    <property type="entry name" value="P-loop containing nucleoside triphosphate hydrolases"/>
    <property type="match status" value="1"/>
</dbReference>
<dbReference type="InterPro" id="IPR002078">
    <property type="entry name" value="Sigma_54_int"/>
</dbReference>
<evidence type="ECO:0000256" key="1">
    <source>
        <dbReference type="ARBA" id="ARBA00022741"/>
    </source>
</evidence>
<dbReference type="FunFam" id="3.40.50.300:FF:000006">
    <property type="entry name" value="DNA-binding transcriptional regulator NtrC"/>
    <property type="match status" value="1"/>
</dbReference>
<dbReference type="PROSITE" id="PS50112">
    <property type="entry name" value="PAS"/>
    <property type="match status" value="1"/>
</dbReference>